<sequence length="57" mass="6958">YDHVRKLDEKEIDFSMNTNEYKRDKKNSWIYSMFSNTLLFFYLPLVGVMLLVTYLIN</sequence>
<proteinExistence type="predicted"/>
<dbReference type="AlphaFoldDB" id="X1B6Y2"/>
<feature type="transmembrane region" description="Helical" evidence="1">
    <location>
        <begin position="29"/>
        <end position="56"/>
    </location>
</feature>
<reference evidence="2" key="1">
    <citation type="journal article" date="2014" name="Front. Microbiol.">
        <title>High frequency of phylogenetically diverse reductive dehalogenase-homologous genes in deep subseafloor sedimentary metagenomes.</title>
        <authorList>
            <person name="Kawai M."/>
            <person name="Futagami T."/>
            <person name="Toyoda A."/>
            <person name="Takaki Y."/>
            <person name="Nishi S."/>
            <person name="Hori S."/>
            <person name="Arai W."/>
            <person name="Tsubouchi T."/>
            <person name="Morono Y."/>
            <person name="Uchiyama I."/>
            <person name="Ito T."/>
            <person name="Fujiyama A."/>
            <person name="Inagaki F."/>
            <person name="Takami H."/>
        </authorList>
    </citation>
    <scope>NUCLEOTIDE SEQUENCE</scope>
    <source>
        <strain evidence="2">Expedition CK06-06</strain>
    </source>
</reference>
<comment type="caution">
    <text evidence="2">The sequence shown here is derived from an EMBL/GenBank/DDBJ whole genome shotgun (WGS) entry which is preliminary data.</text>
</comment>
<accession>X1B6Y2</accession>
<keyword evidence="1" id="KW-1133">Transmembrane helix</keyword>
<organism evidence="2">
    <name type="scientific">marine sediment metagenome</name>
    <dbReference type="NCBI Taxonomy" id="412755"/>
    <lineage>
        <taxon>unclassified sequences</taxon>
        <taxon>metagenomes</taxon>
        <taxon>ecological metagenomes</taxon>
    </lineage>
</organism>
<dbReference type="EMBL" id="BART01009706">
    <property type="protein sequence ID" value="GAG79908.1"/>
    <property type="molecule type" value="Genomic_DNA"/>
</dbReference>
<evidence type="ECO:0000313" key="2">
    <source>
        <dbReference type="EMBL" id="GAG79908.1"/>
    </source>
</evidence>
<keyword evidence="1" id="KW-0472">Membrane</keyword>
<gene>
    <name evidence="2" type="ORF">S01H4_21426</name>
</gene>
<feature type="non-terminal residue" evidence="2">
    <location>
        <position position="1"/>
    </location>
</feature>
<protein>
    <submittedName>
        <fullName evidence="2">Uncharacterized protein</fullName>
    </submittedName>
</protein>
<name>X1B6Y2_9ZZZZ</name>
<keyword evidence="1" id="KW-0812">Transmembrane</keyword>
<evidence type="ECO:0000256" key="1">
    <source>
        <dbReference type="SAM" id="Phobius"/>
    </source>
</evidence>